<reference evidence="2" key="1">
    <citation type="journal article" date="2013" name="Nat. Genet.">
        <title>The draft genomes of soft-shell turtle and green sea turtle yield insights into the development and evolution of the turtle-specific body plan.</title>
        <authorList>
            <person name="Wang Z."/>
            <person name="Pascual-Anaya J."/>
            <person name="Zadissa A."/>
            <person name="Li W."/>
            <person name="Niimura Y."/>
            <person name="Huang Z."/>
            <person name="Li C."/>
            <person name="White S."/>
            <person name="Xiong Z."/>
            <person name="Fang D."/>
            <person name="Wang B."/>
            <person name="Ming Y."/>
            <person name="Chen Y."/>
            <person name="Zheng Y."/>
            <person name="Kuraku S."/>
            <person name="Pignatelli M."/>
            <person name="Herrero J."/>
            <person name="Beal K."/>
            <person name="Nozawa M."/>
            <person name="Li Q."/>
            <person name="Wang J."/>
            <person name="Zhang H."/>
            <person name="Yu L."/>
            <person name="Shigenobu S."/>
            <person name="Wang J."/>
            <person name="Liu J."/>
            <person name="Flicek P."/>
            <person name="Searle S."/>
            <person name="Wang J."/>
            <person name="Kuratani S."/>
            <person name="Yin Y."/>
            <person name="Aken B."/>
            <person name="Zhang G."/>
            <person name="Irie N."/>
        </authorList>
    </citation>
    <scope>NUCLEOTIDE SEQUENCE [LARGE SCALE GENOMIC DNA]</scope>
</reference>
<gene>
    <name evidence="1" type="ORF">UY3_10800</name>
</gene>
<evidence type="ECO:0000313" key="1">
    <source>
        <dbReference type="EMBL" id="EMP32075.1"/>
    </source>
</evidence>
<evidence type="ECO:0000313" key="2">
    <source>
        <dbReference type="Proteomes" id="UP000031443"/>
    </source>
</evidence>
<proteinExistence type="predicted"/>
<accession>M7B948</accession>
<organism evidence="1 2">
    <name type="scientific">Chelonia mydas</name>
    <name type="common">Green sea-turtle</name>
    <name type="synonym">Chelonia agassizi</name>
    <dbReference type="NCBI Taxonomy" id="8469"/>
    <lineage>
        <taxon>Eukaryota</taxon>
        <taxon>Metazoa</taxon>
        <taxon>Chordata</taxon>
        <taxon>Craniata</taxon>
        <taxon>Vertebrata</taxon>
        <taxon>Euteleostomi</taxon>
        <taxon>Archelosauria</taxon>
        <taxon>Testudinata</taxon>
        <taxon>Testudines</taxon>
        <taxon>Cryptodira</taxon>
        <taxon>Durocryptodira</taxon>
        <taxon>Americhelydia</taxon>
        <taxon>Chelonioidea</taxon>
        <taxon>Cheloniidae</taxon>
        <taxon>Chelonia</taxon>
    </lineage>
</organism>
<protein>
    <submittedName>
        <fullName evidence="1">Uncharacterized protein</fullName>
    </submittedName>
</protein>
<dbReference type="Proteomes" id="UP000031443">
    <property type="component" value="Unassembled WGS sequence"/>
</dbReference>
<keyword evidence="2" id="KW-1185">Reference proteome</keyword>
<dbReference type="EMBL" id="KB542463">
    <property type="protein sequence ID" value="EMP32075.1"/>
    <property type="molecule type" value="Genomic_DNA"/>
</dbReference>
<name>M7B948_CHEMY</name>
<sequence>MRGFFAPMDSPPSSGNKLVLAEVTRVGDLLDYDWGDWLDPLMLAQRMGLSRPCTPQRILQEKKKKASAEMLLHFRLLPTRRRCGDRTQQQLLDS</sequence>
<dbReference type="AlphaFoldDB" id="M7B948"/>